<comment type="caution">
    <text evidence="2">The sequence shown here is derived from an EMBL/GenBank/DDBJ whole genome shotgun (WGS) entry which is preliminary data.</text>
</comment>
<evidence type="ECO:0000256" key="1">
    <source>
        <dbReference type="SAM" id="MobiDB-lite"/>
    </source>
</evidence>
<organism evidence="2 3">
    <name type="scientific">Rhizopogon vesiculosus</name>
    <dbReference type="NCBI Taxonomy" id="180088"/>
    <lineage>
        <taxon>Eukaryota</taxon>
        <taxon>Fungi</taxon>
        <taxon>Dikarya</taxon>
        <taxon>Basidiomycota</taxon>
        <taxon>Agaricomycotina</taxon>
        <taxon>Agaricomycetes</taxon>
        <taxon>Agaricomycetidae</taxon>
        <taxon>Boletales</taxon>
        <taxon>Suillineae</taxon>
        <taxon>Rhizopogonaceae</taxon>
        <taxon>Rhizopogon</taxon>
    </lineage>
</organism>
<feature type="compositionally biased region" description="Basic and acidic residues" evidence="1">
    <location>
        <begin position="60"/>
        <end position="73"/>
    </location>
</feature>
<keyword evidence="3" id="KW-1185">Reference proteome</keyword>
<feature type="region of interest" description="Disordered" evidence="1">
    <location>
        <begin position="60"/>
        <end position="86"/>
    </location>
</feature>
<proteinExistence type="predicted"/>
<protein>
    <submittedName>
        <fullName evidence="2">Uncharacterized protein</fullName>
    </submittedName>
</protein>
<sequence length="86" mass="9856">MVDPTIRGDIRTATGQPNEQITECLIQSWTEGHNLRAGEWNQQREEEDQAIAEAVLARAAQEEEARRQQEVEAAKSNSTQRRRNPR</sequence>
<gene>
    <name evidence="2" type="ORF">AZE42_03745</name>
</gene>
<evidence type="ECO:0000313" key="2">
    <source>
        <dbReference type="EMBL" id="OJA19074.1"/>
    </source>
</evidence>
<name>A0A1J8RBG0_9AGAM</name>
<dbReference type="EMBL" id="LVVM01001188">
    <property type="protein sequence ID" value="OJA19074.1"/>
    <property type="molecule type" value="Genomic_DNA"/>
</dbReference>
<reference evidence="2 3" key="1">
    <citation type="submission" date="2016-03" db="EMBL/GenBank/DDBJ databases">
        <title>Comparative genomics of the ectomycorrhizal sister species Rhizopogon vinicolor and Rhizopogon vesiculosus (Basidiomycota: Boletales) reveals a divergence of the mating type B locus.</title>
        <authorList>
            <person name="Mujic A.B."/>
            <person name="Kuo A."/>
            <person name="Tritt A."/>
            <person name="Lipzen A."/>
            <person name="Chen C."/>
            <person name="Johnson J."/>
            <person name="Sharma A."/>
            <person name="Barry K."/>
            <person name="Grigoriev I.V."/>
            <person name="Spatafora J.W."/>
        </authorList>
    </citation>
    <scope>NUCLEOTIDE SEQUENCE [LARGE SCALE GENOMIC DNA]</scope>
    <source>
        <strain evidence="2 3">AM-OR11-056</strain>
    </source>
</reference>
<evidence type="ECO:0000313" key="3">
    <source>
        <dbReference type="Proteomes" id="UP000183567"/>
    </source>
</evidence>
<accession>A0A1J8RBG0</accession>
<dbReference type="AlphaFoldDB" id="A0A1J8RBG0"/>
<dbReference type="Proteomes" id="UP000183567">
    <property type="component" value="Unassembled WGS sequence"/>
</dbReference>